<accession>A0A1G2CEY2</accession>
<dbReference type="Proteomes" id="UP000176287">
    <property type="component" value="Unassembled WGS sequence"/>
</dbReference>
<sequence length="153" mass="17646">MFATIWTILSGAFDLAFIRKAIIDWWKERKEIAFSVAQVKSHNTFVAQIIHVGGEFSRLYTLHVFEEYYVGFFLIPAERFVGIGFNRGGDLMMVYPSGFSEKHGFVLDSVWQSYLETPAKITNPDVCHLSISGMRNVYYVRFKKLQSDSKTLQ</sequence>
<evidence type="ECO:0000313" key="1">
    <source>
        <dbReference type="EMBL" id="OGY99953.1"/>
    </source>
</evidence>
<comment type="caution">
    <text evidence="1">The sequence shown here is derived from an EMBL/GenBank/DDBJ whole genome shotgun (WGS) entry which is preliminary data.</text>
</comment>
<gene>
    <name evidence="1" type="ORF">A3B13_02080</name>
</gene>
<name>A0A1G2CEY2_9BACT</name>
<dbReference type="AlphaFoldDB" id="A0A1G2CEY2"/>
<proteinExistence type="predicted"/>
<dbReference type="EMBL" id="MHKZ01000032">
    <property type="protein sequence ID" value="OGY99953.1"/>
    <property type="molecule type" value="Genomic_DNA"/>
</dbReference>
<organism evidence="1 2">
    <name type="scientific">Candidatus Liptonbacteria bacterium RIFCSPLOWO2_01_FULL_45_15</name>
    <dbReference type="NCBI Taxonomy" id="1798649"/>
    <lineage>
        <taxon>Bacteria</taxon>
        <taxon>Candidatus Liptoniibacteriota</taxon>
    </lineage>
</organism>
<reference evidence="1 2" key="1">
    <citation type="journal article" date="2016" name="Nat. Commun.">
        <title>Thousands of microbial genomes shed light on interconnected biogeochemical processes in an aquifer system.</title>
        <authorList>
            <person name="Anantharaman K."/>
            <person name="Brown C.T."/>
            <person name="Hug L.A."/>
            <person name="Sharon I."/>
            <person name="Castelle C.J."/>
            <person name="Probst A.J."/>
            <person name="Thomas B.C."/>
            <person name="Singh A."/>
            <person name="Wilkins M.J."/>
            <person name="Karaoz U."/>
            <person name="Brodie E.L."/>
            <person name="Williams K.H."/>
            <person name="Hubbard S.S."/>
            <person name="Banfield J.F."/>
        </authorList>
    </citation>
    <scope>NUCLEOTIDE SEQUENCE [LARGE SCALE GENOMIC DNA]</scope>
</reference>
<protein>
    <submittedName>
        <fullName evidence="1">Uncharacterized protein</fullName>
    </submittedName>
</protein>
<evidence type="ECO:0000313" key="2">
    <source>
        <dbReference type="Proteomes" id="UP000176287"/>
    </source>
</evidence>
<dbReference type="STRING" id="1798649.A3B13_02080"/>